<evidence type="ECO:0000313" key="2">
    <source>
        <dbReference type="Proteomes" id="UP001409291"/>
    </source>
</evidence>
<protein>
    <submittedName>
        <fullName evidence="1">Uncharacterized protein</fullName>
    </submittedName>
</protein>
<organism evidence="1 2">
    <name type="scientific">Sphingobacterium kitahiroshimense</name>
    <dbReference type="NCBI Taxonomy" id="470446"/>
    <lineage>
        <taxon>Bacteria</taxon>
        <taxon>Pseudomonadati</taxon>
        <taxon>Bacteroidota</taxon>
        <taxon>Sphingobacteriia</taxon>
        <taxon>Sphingobacteriales</taxon>
        <taxon>Sphingobacteriaceae</taxon>
        <taxon>Sphingobacterium</taxon>
    </lineage>
</organism>
<dbReference type="EMBL" id="JBDJNQ010000007">
    <property type="protein sequence ID" value="MEN5378769.1"/>
    <property type="molecule type" value="Genomic_DNA"/>
</dbReference>
<comment type="caution">
    <text evidence="1">The sequence shown here is derived from an EMBL/GenBank/DDBJ whole genome shotgun (WGS) entry which is preliminary data.</text>
</comment>
<name>A0ABV0BW42_9SPHI</name>
<evidence type="ECO:0000313" key="1">
    <source>
        <dbReference type="EMBL" id="MEN5378769.1"/>
    </source>
</evidence>
<proteinExistence type="predicted"/>
<reference evidence="1 2" key="1">
    <citation type="submission" date="2024-04" db="EMBL/GenBank/DDBJ databases">
        <title>WGS of bacteria from Torrens River.</title>
        <authorList>
            <person name="Wyrsch E.R."/>
            <person name="Drigo B."/>
        </authorList>
    </citation>
    <scope>NUCLEOTIDE SEQUENCE [LARGE SCALE GENOMIC DNA]</scope>
    <source>
        <strain evidence="1 2">TWI391</strain>
    </source>
</reference>
<dbReference type="RefSeq" id="WP_346581680.1">
    <property type="nucleotide sequence ID" value="NZ_JBDJNQ010000007.1"/>
</dbReference>
<sequence length="433" mass="51146">MTTTEDINIKGDLGEEIVNKLAFDTYLKYWCCPGPKDEKGSKKEICDLLILFREVAIIISVKNYAFKGNYDRYFRLTLDKAVSQIAGAERKLFSGEKVYIKHVDLNEELFDSLKYTTVLRIIVNHNTEPLFYPAGRLTVNGKYIHIFNWNAFLGIVTELDTIPDFINYLLEREIILKDKDAILMIGEENDWTSDVKESFFKYNEIRKNTTDRYLLISGNELDLLADYFWNTRKFNKLFYSNEYESRSIKIDSKWRKYLLQKEVQNKKAADADSYFIDEFIKHEVLYNTKTYNLEIATELLSLSRFERRILGHEFLQLAKQYQNKNDLFSARRYGQVNDLLVAMVLYTDGMSHNVVMELIRIAAEGYIVMNKYRNKKVLVVGFSNKLRGFKYGFLKNINQFDKEYEDTVINDLKMLKWFTNVNVFQVTHKEYPE</sequence>
<gene>
    <name evidence="1" type="ORF">ABE541_16010</name>
</gene>
<keyword evidence="2" id="KW-1185">Reference proteome</keyword>
<dbReference type="Proteomes" id="UP001409291">
    <property type="component" value="Unassembled WGS sequence"/>
</dbReference>
<accession>A0ABV0BW42</accession>